<evidence type="ECO:0000256" key="1">
    <source>
        <dbReference type="ARBA" id="ARBA00004141"/>
    </source>
</evidence>
<evidence type="ECO:0000256" key="10">
    <source>
        <dbReference type="SAM" id="MobiDB-lite"/>
    </source>
</evidence>
<evidence type="ECO:0000313" key="11">
    <source>
        <dbReference type="EMBL" id="SMD14414.1"/>
    </source>
</evidence>
<dbReference type="NCBIfam" id="TIGR00220">
    <property type="entry name" value="mscL"/>
    <property type="match status" value="1"/>
</dbReference>
<keyword evidence="8 9" id="KW-0407">Ion channel</keyword>
<dbReference type="PRINTS" id="PR01264">
    <property type="entry name" value="MECHCHANNEL"/>
</dbReference>
<sequence length="162" mass="17373">MLKGFKDFIMRGNVLELAVAVVMGTAFTAVVTAVVNNVLNPLIASIGGANVTGLAWTIVGGNEKSTMDFAAVITAVVNFILIAVVVYFVLVLPMKKIQERRKRGEETGPSEPTQVELLIEIRDLLQSQGQAGPDQEQARSSQGQSRPGQVQSRPGEAPGERR</sequence>
<reference evidence="11 12" key="1">
    <citation type="submission" date="2017-04" db="EMBL/GenBank/DDBJ databases">
        <authorList>
            <person name="Afonso C.L."/>
            <person name="Miller P.J."/>
            <person name="Scott M.A."/>
            <person name="Spackman E."/>
            <person name="Goraichik I."/>
            <person name="Dimitrov K.M."/>
            <person name="Suarez D.L."/>
            <person name="Swayne D.E."/>
        </authorList>
    </citation>
    <scope>NUCLEOTIDE SEQUENCE [LARGE SCALE GENOMIC DNA]</scope>
    <source>
        <strain evidence="11 12">DSM 43828</strain>
    </source>
</reference>
<dbReference type="GO" id="GO:0005886">
    <property type="term" value="C:plasma membrane"/>
    <property type="evidence" value="ECO:0007669"/>
    <property type="project" value="UniProtKB-SubCell"/>
</dbReference>
<keyword evidence="3 9" id="KW-1003">Cell membrane</keyword>
<keyword evidence="7 9" id="KW-0472">Membrane</keyword>
<gene>
    <name evidence="9" type="primary">mscL</name>
    <name evidence="11" type="ORF">SAMN05661093_05039</name>
</gene>
<evidence type="ECO:0000256" key="2">
    <source>
        <dbReference type="ARBA" id="ARBA00022448"/>
    </source>
</evidence>
<evidence type="ECO:0000256" key="4">
    <source>
        <dbReference type="ARBA" id="ARBA00022692"/>
    </source>
</evidence>
<dbReference type="PANTHER" id="PTHR30266:SF2">
    <property type="entry name" value="LARGE-CONDUCTANCE MECHANOSENSITIVE CHANNEL"/>
    <property type="match status" value="1"/>
</dbReference>
<name>A0A1W2EXL3_KIBAR</name>
<dbReference type="Proteomes" id="UP000192674">
    <property type="component" value="Unassembled WGS sequence"/>
</dbReference>
<evidence type="ECO:0000256" key="8">
    <source>
        <dbReference type="ARBA" id="ARBA00023303"/>
    </source>
</evidence>
<feature type="transmembrane region" description="Helical" evidence="9">
    <location>
        <begin position="69"/>
        <end position="92"/>
    </location>
</feature>
<accession>A0A1W2EXL3</accession>
<evidence type="ECO:0000256" key="5">
    <source>
        <dbReference type="ARBA" id="ARBA00022989"/>
    </source>
</evidence>
<comment type="subcellular location">
    <subcellularLocation>
        <location evidence="9">Cell membrane</location>
        <topology evidence="9">Multi-pass membrane protein</topology>
    </subcellularLocation>
    <subcellularLocation>
        <location evidence="1">Membrane</location>
        <topology evidence="1">Multi-pass membrane protein</topology>
    </subcellularLocation>
</comment>
<evidence type="ECO:0000256" key="6">
    <source>
        <dbReference type="ARBA" id="ARBA00023065"/>
    </source>
</evidence>
<dbReference type="OrthoDB" id="9810350at2"/>
<dbReference type="AlphaFoldDB" id="A0A1W2EXL3"/>
<feature type="region of interest" description="Disordered" evidence="10">
    <location>
        <begin position="128"/>
        <end position="162"/>
    </location>
</feature>
<evidence type="ECO:0000256" key="7">
    <source>
        <dbReference type="ARBA" id="ARBA00023136"/>
    </source>
</evidence>
<dbReference type="HAMAP" id="MF_00115">
    <property type="entry name" value="MscL"/>
    <property type="match status" value="1"/>
</dbReference>
<comment type="function">
    <text evidence="9">Channel that opens in response to stretch forces in the membrane lipid bilayer. May participate in the regulation of osmotic pressure changes within the cell.</text>
</comment>
<keyword evidence="6 9" id="KW-0406">Ion transport</keyword>
<keyword evidence="5 9" id="KW-1133">Transmembrane helix</keyword>
<comment type="similarity">
    <text evidence="9">Belongs to the MscL family.</text>
</comment>
<comment type="subunit">
    <text evidence="9">Homopentamer.</text>
</comment>
<dbReference type="EMBL" id="FWXV01000004">
    <property type="protein sequence ID" value="SMD14414.1"/>
    <property type="molecule type" value="Genomic_DNA"/>
</dbReference>
<dbReference type="RefSeq" id="WP_084429479.1">
    <property type="nucleotide sequence ID" value="NZ_FWXV01000004.1"/>
</dbReference>
<dbReference type="PANTHER" id="PTHR30266">
    <property type="entry name" value="MECHANOSENSITIVE CHANNEL MSCL"/>
    <property type="match status" value="1"/>
</dbReference>
<keyword evidence="12" id="KW-1185">Reference proteome</keyword>
<dbReference type="GO" id="GO:0008381">
    <property type="term" value="F:mechanosensitive monoatomic ion channel activity"/>
    <property type="evidence" value="ECO:0007669"/>
    <property type="project" value="UniProtKB-UniRule"/>
</dbReference>
<dbReference type="Pfam" id="PF01741">
    <property type="entry name" value="MscL"/>
    <property type="match status" value="1"/>
</dbReference>
<keyword evidence="2 9" id="KW-0813">Transport</keyword>
<protein>
    <recommendedName>
        <fullName evidence="9">Large-conductance mechanosensitive channel</fullName>
    </recommendedName>
</protein>
<dbReference type="Gene3D" id="1.10.1200.120">
    <property type="entry name" value="Large-conductance mechanosensitive channel, MscL, domain 1"/>
    <property type="match status" value="1"/>
</dbReference>
<evidence type="ECO:0000256" key="9">
    <source>
        <dbReference type="HAMAP-Rule" id="MF_00115"/>
    </source>
</evidence>
<dbReference type="InterPro" id="IPR037673">
    <property type="entry name" value="MSC/AndL"/>
</dbReference>
<feature type="transmembrane region" description="Helical" evidence="9">
    <location>
        <begin position="12"/>
        <end position="35"/>
    </location>
</feature>
<dbReference type="SUPFAM" id="SSF81330">
    <property type="entry name" value="Gated mechanosensitive channel"/>
    <property type="match status" value="1"/>
</dbReference>
<dbReference type="InterPro" id="IPR036019">
    <property type="entry name" value="MscL_channel"/>
</dbReference>
<evidence type="ECO:0000313" key="12">
    <source>
        <dbReference type="Proteomes" id="UP000192674"/>
    </source>
</evidence>
<organism evidence="11 12">
    <name type="scientific">Kibdelosporangium aridum</name>
    <dbReference type="NCBI Taxonomy" id="2030"/>
    <lineage>
        <taxon>Bacteria</taxon>
        <taxon>Bacillati</taxon>
        <taxon>Actinomycetota</taxon>
        <taxon>Actinomycetes</taxon>
        <taxon>Pseudonocardiales</taxon>
        <taxon>Pseudonocardiaceae</taxon>
        <taxon>Kibdelosporangium</taxon>
    </lineage>
</organism>
<dbReference type="InterPro" id="IPR001185">
    <property type="entry name" value="MS_channel"/>
</dbReference>
<feature type="compositionally biased region" description="Polar residues" evidence="10">
    <location>
        <begin position="138"/>
        <end position="152"/>
    </location>
</feature>
<proteinExistence type="inferred from homology"/>
<keyword evidence="4 9" id="KW-0812">Transmembrane</keyword>
<evidence type="ECO:0000256" key="3">
    <source>
        <dbReference type="ARBA" id="ARBA00022475"/>
    </source>
</evidence>